<organism evidence="6 7">
    <name type="scientific">Actinomadura yumaensis</name>
    <dbReference type="NCBI Taxonomy" id="111807"/>
    <lineage>
        <taxon>Bacteria</taxon>
        <taxon>Bacillati</taxon>
        <taxon>Actinomycetota</taxon>
        <taxon>Actinomycetes</taxon>
        <taxon>Streptosporangiales</taxon>
        <taxon>Thermomonosporaceae</taxon>
        <taxon>Actinomadura</taxon>
    </lineage>
</organism>
<dbReference type="Gene3D" id="1.10.10.10">
    <property type="entry name" value="Winged helix-like DNA-binding domain superfamily/Winged helix DNA-binding domain"/>
    <property type="match status" value="1"/>
</dbReference>
<dbReference type="SUPFAM" id="SSF48452">
    <property type="entry name" value="TPR-like"/>
    <property type="match status" value="1"/>
</dbReference>
<evidence type="ECO:0000256" key="1">
    <source>
        <dbReference type="ARBA" id="ARBA00023015"/>
    </source>
</evidence>
<dbReference type="InterPro" id="IPR016032">
    <property type="entry name" value="Sig_transdc_resp-reg_C-effctor"/>
</dbReference>
<dbReference type="EMBL" id="JBHSXS010000010">
    <property type="protein sequence ID" value="MFC6881919.1"/>
    <property type="molecule type" value="Genomic_DNA"/>
</dbReference>
<name>A0ABW2CMH7_9ACTN</name>
<dbReference type="PANTHER" id="PTHR44688:SF16">
    <property type="entry name" value="DNA-BINDING TRANSCRIPTIONAL ACTIVATOR DEVR_DOSR"/>
    <property type="match status" value="1"/>
</dbReference>
<keyword evidence="7" id="KW-1185">Reference proteome</keyword>
<dbReference type="InterPro" id="IPR000792">
    <property type="entry name" value="Tscrpt_reg_LuxR_C"/>
</dbReference>
<dbReference type="PROSITE" id="PS50043">
    <property type="entry name" value="HTH_LUXR_2"/>
    <property type="match status" value="1"/>
</dbReference>
<evidence type="ECO:0000256" key="4">
    <source>
        <dbReference type="SAM" id="MobiDB-lite"/>
    </source>
</evidence>
<dbReference type="Pfam" id="PF00196">
    <property type="entry name" value="GerE"/>
    <property type="match status" value="1"/>
</dbReference>
<dbReference type="InterPro" id="IPR011990">
    <property type="entry name" value="TPR-like_helical_dom_sf"/>
</dbReference>
<sequence length="929" mass="99511">MKPLSGREQAVEQLERLLREAAQGRCVFAAISGAATIGKSELLRHLEEFAAESGVTVLRARPSGKEPVPYGIVDDLLGPESALLPPGGGAGPDFAAARERHRSLDRLAERGPVLISLDDAHLGDAESLRWLRRLGDRLAASPVAVAFTWEPRLDRRMPSALREIVYQPNTRRIHLEGLTREGVARMLAAGPEPAPSRRHAAAWHAITGGNPFLVRALQRDHADLRASAPRDGTPGEPPGEDGPVAGNGFRHAVLVCLHRLEPLEVDVCRSLALLDVASGPGTPPEAGDPTMLARLFDVSEKAVGEVIAKLTSLGLLDGARFRHRAVRDAVAESVTADEETELRYRAARLLYEAGTPAVATARQLLKVGPQRQGWAVRLLTEAAAHALDGDVPFAIECLELARECCTDAAEAGALRARLAGLNSMLDPAHSASRFLALKEEVLAGALGPRHVPPIARALLWNLRFDEAAEVVGHAAAAGAAAEPGLRGVRLTAAVSFPDLLARLGAAVPPDVPDPDDPRLPDAADLPPELRAARGLRAVLARAGDEHTVARMEQILQNESLPRSSFCVVEPAILGLVYSDESASASGWCERFLADAERLGLTAWRAVLGGPAALASLRRGMPLRAAEEARATLALLPERELGPCAGLTLATLAEAYTALGETAKAAECFAGPAPSALFQTRAGLHYLFARGRHLLAAGRPHAALADFTTCGELMERWDMDTPALVPWRTGAAEAWLLLGDADRARGLLKDELSLAEGLSPRAHGIALRRLAAVHDPRERPVLLERSLRSLQAGGDRYEMAGAFGELADAYRALGDGTKARVAGRRARQIADHRRRDAPFPAPRTDLAPWTRDARPRRAERGQDALAKLSRSERPVAVLAAQGLTNREIAGRLFVTMSTVEQHLTRIYRKLGIRSRDQLPVDLPAHPAPAA</sequence>
<evidence type="ECO:0000256" key="3">
    <source>
        <dbReference type="ARBA" id="ARBA00023163"/>
    </source>
</evidence>
<dbReference type="SUPFAM" id="SSF46894">
    <property type="entry name" value="C-terminal effector domain of the bipartite response regulators"/>
    <property type="match status" value="1"/>
</dbReference>
<keyword evidence="3" id="KW-0804">Transcription</keyword>
<evidence type="ECO:0000313" key="6">
    <source>
        <dbReference type="EMBL" id="MFC6881919.1"/>
    </source>
</evidence>
<dbReference type="Gene3D" id="1.25.40.10">
    <property type="entry name" value="Tetratricopeptide repeat domain"/>
    <property type="match status" value="1"/>
</dbReference>
<gene>
    <name evidence="6" type="ORF">ACFQKB_19355</name>
</gene>
<protein>
    <submittedName>
        <fullName evidence="6">LuxR C-terminal-related transcriptional regulator</fullName>
    </submittedName>
</protein>
<dbReference type="PRINTS" id="PR00038">
    <property type="entry name" value="HTHLUXR"/>
</dbReference>
<dbReference type="SUPFAM" id="SSF52540">
    <property type="entry name" value="P-loop containing nucleoside triphosphate hydrolases"/>
    <property type="match status" value="1"/>
</dbReference>
<evidence type="ECO:0000259" key="5">
    <source>
        <dbReference type="PROSITE" id="PS50043"/>
    </source>
</evidence>
<dbReference type="InterPro" id="IPR036388">
    <property type="entry name" value="WH-like_DNA-bd_sf"/>
</dbReference>
<keyword evidence="1" id="KW-0805">Transcription regulation</keyword>
<dbReference type="Proteomes" id="UP001596380">
    <property type="component" value="Unassembled WGS sequence"/>
</dbReference>
<dbReference type="CDD" id="cd06170">
    <property type="entry name" value="LuxR_C_like"/>
    <property type="match status" value="1"/>
</dbReference>
<dbReference type="InterPro" id="IPR041664">
    <property type="entry name" value="AAA_16"/>
</dbReference>
<dbReference type="InterPro" id="IPR027417">
    <property type="entry name" value="P-loop_NTPase"/>
</dbReference>
<dbReference type="Pfam" id="PF13191">
    <property type="entry name" value="AAA_16"/>
    <property type="match status" value="1"/>
</dbReference>
<dbReference type="SMART" id="SM00421">
    <property type="entry name" value="HTH_LUXR"/>
    <property type="match status" value="1"/>
</dbReference>
<feature type="region of interest" description="Disordered" evidence="4">
    <location>
        <begin position="226"/>
        <end position="245"/>
    </location>
</feature>
<keyword evidence="2" id="KW-0238">DNA-binding</keyword>
<feature type="region of interest" description="Disordered" evidence="4">
    <location>
        <begin position="828"/>
        <end position="847"/>
    </location>
</feature>
<comment type="caution">
    <text evidence="6">The sequence shown here is derived from an EMBL/GenBank/DDBJ whole genome shotgun (WGS) entry which is preliminary data.</text>
</comment>
<feature type="domain" description="HTH luxR-type" evidence="5">
    <location>
        <begin position="860"/>
        <end position="925"/>
    </location>
</feature>
<dbReference type="PROSITE" id="PS00622">
    <property type="entry name" value="HTH_LUXR_1"/>
    <property type="match status" value="1"/>
</dbReference>
<proteinExistence type="predicted"/>
<reference evidence="7" key="1">
    <citation type="journal article" date="2019" name="Int. J. Syst. Evol. Microbiol.">
        <title>The Global Catalogue of Microorganisms (GCM) 10K type strain sequencing project: providing services to taxonomists for standard genome sequencing and annotation.</title>
        <authorList>
            <consortium name="The Broad Institute Genomics Platform"/>
            <consortium name="The Broad Institute Genome Sequencing Center for Infectious Disease"/>
            <person name="Wu L."/>
            <person name="Ma J."/>
        </authorList>
    </citation>
    <scope>NUCLEOTIDE SEQUENCE [LARGE SCALE GENOMIC DNA]</scope>
    <source>
        <strain evidence="7">JCM 3369</strain>
    </source>
</reference>
<evidence type="ECO:0000256" key="2">
    <source>
        <dbReference type="ARBA" id="ARBA00023125"/>
    </source>
</evidence>
<dbReference type="PANTHER" id="PTHR44688">
    <property type="entry name" value="DNA-BINDING TRANSCRIPTIONAL ACTIVATOR DEVR_DOSR"/>
    <property type="match status" value="1"/>
</dbReference>
<accession>A0ABW2CMH7</accession>
<evidence type="ECO:0000313" key="7">
    <source>
        <dbReference type="Proteomes" id="UP001596380"/>
    </source>
</evidence>
<dbReference type="RefSeq" id="WP_160823505.1">
    <property type="nucleotide sequence ID" value="NZ_JBHSXS010000010.1"/>
</dbReference>